<dbReference type="InterPro" id="IPR029058">
    <property type="entry name" value="AB_hydrolase_fold"/>
</dbReference>
<dbReference type="SUPFAM" id="SSF53474">
    <property type="entry name" value="alpha/beta-Hydrolases"/>
    <property type="match status" value="1"/>
</dbReference>
<feature type="compositionally biased region" description="Basic residues" evidence="1">
    <location>
        <begin position="89"/>
        <end position="107"/>
    </location>
</feature>
<keyword evidence="2" id="KW-1185">Reference proteome</keyword>
<dbReference type="PANTHER" id="PTHR12277:SF81">
    <property type="entry name" value="PROTEIN ABHD13"/>
    <property type="match status" value="1"/>
</dbReference>
<sequence>MNKKEITNKSVCNYYEIGKQSTVYGKIGSGDRKETKISINQKVLSTKNQQSKFSSATTDVKILKTTNTVSFYNYFKLPTKVPTNQSKKMVSKKKSVKSVKSEKKSKRQKMDAFKDLKKSSSNSSESDPKAKLPENDLSIGRNYLKHHLVKDNYDKIFLEKLEESKKKEYFIECNCIKEDSSWKCVRERGQKVWHNAKILFRIFFVLESDRNFTHKAIFWPQKTNYFFHKIKGLENSSFSEQLNSLKNILRDVTKLEPLNEITKPKIEQQYSNVIKCVANVDTFDGDFLFGHTHPCYIFKGNIRFFFLNDGDKNPIPCALTYSNTKPKYVIVYSHPNAYSLEDLVIGYPNLCDIAKFLKCEVLAYEYPGYGICDGKPTQEGLLNRLVAIYKYLTEDKEISPSKIIFLGYSLGGALSIMGASIVKNLGGVILFATPANFKSCVKYNLFCTDYVNSEISQDDPFQVNLHVERITCPTLIIHSKSDKIVPVSHSDVLFRHLQHPVKPLILEDVPHNYKEKSIKVWLRVKEFLYEDLPRWKSKNKSEYNKYIIT</sequence>
<dbReference type="InterPro" id="IPR008536">
    <property type="entry name" value="DUF818"/>
</dbReference>
<dbReference type="GO" id="GO:0010008">
    <property type="term" value="C:endosome membrane"/>
    <property type="evidence" value="ECO:0007669"/>
    <property type="project" value="TreeGrafter"/>
</dbReference>
<dbReference type="WBParaSite" id="PTRK_0001693300.1">
    <property type="protein sequence ID" value="PTRK_0001693300.1"/>
    <property type="gene ID" value="PTRK_0001693300"/>
</dbReference>
<dbReference type="Proteomes" id="UP000038045">
    <property type="component" value="Unplaced"/>
</dbReference>
<dbReference type="GO" id="GO:0005886">
    <property type="term" value="C:plasma membrane"/>
    <property type="evidence" value="ECO:0007669"/>
    <property type="project" value="TreeGrafter"/>
</dbReference>
<dbReference type="PANTHER" id="PTHR12277">
    <property type="entry name" value="ALPHA/BETA HYDROLASE DOMAIN-CONTAINING PROTEIN"/>
    <property type="match status" value="1"/>
</dbReference>
<evidence type="ECO:0000256" key="1">
    <source>
        <dbReference type="SAM" id="MobiDB-lite"/>
    </source>
</evidence>
<feature type="region of interest" description="Disordered" evidence="1">
    <location>
        <begin position="86"/>
        <end position="134"/>
    </location>
</feature>
<organism evidence="2 3">
    <name type="scientific">Parastrongyloides trichosuri</name>
    <name type="common">Possum-specific nematode worm</name>
    <dbReference type="NCBI Taxonomy" id="131310"/>
    <lineage>
        <taxon>Eukaryota</taxon>
        <taxon>Metazoa</taxon>
        <taxon>Ecdysozoa</taxon>
        <taxon>Nematoda</taxon>
        <taxon>Chromadorea</taxon>
        <taxon>Rhabditida</taxon>
        <taxon>Tylenchina</taxon>
        <taxon>Panagrolaimomorpha</taxon>
        <taxon>Strongyloidoidea</taxon>
        <taxon>Strongyloididae</taxon>
        <taxon>Parastrongyloides</taxon>
    </lineage>
</organism>
<name>A0A0N5A5F0_PARTI</name>
<dbReference type="AlphaFoldDB" id="A0A0N5A5F0"/>
<dbReference type="Gene3D" id="3.40.50.1820">
    <property type="entry name" value="alpha/beta hydrolase"/>
    <property type="match status" value="1"/>
</dbReference>
<accession>A0A0N5A5F0</accession>
<protein>
    <submittedName>
        <fullName evidence="3">Hydrolase_4 domain-containing protein</fullName>
    </submittedName>
</protein>
<feature type="compositionally biased region" description="Basic and acidic residues" evidence="1">
    <location>
        <begin position="108"/>
        <end position="118"/>
    </location>
</feature>
<evidence type="ECO:0000313" key="2">
    <source>
        <dbReference type="Proteomes" id="UP000038045"/>
    </source>
</evidence>
<dbReference type="GO" id="GO:0008474">
    <property type="term" value="F:palmitoyl-(protein) hydrolase activity"/>
    <property type="evidence" value="ECO:0007669"/>
    <property type="project" value="TreeGrafter"/>
</dbReference>
<dbReference type="Pfam" id="PF05677">
    <property type="entry name" value="DUF818"/>
    <property type="match status" value="1"/>
</dbReference>
<evidence type="ECO:0000313" key="3">
    <source>
        <dbReference type="WBParaSite" id="PTRK_0001693300.1"/>
    </source>
</evidence>
<dbReference type="STRING" id="131310.A0A0N5A5F0"/>
<proteinExistence type="predicted"/>
<reference evidence="3" key="1">
    <citation type="submission" date="2017-02" db="UniProtKB">
        <authorList>
            <consortium name="WormBaseParasite"/>
        </authorList>
    </citation>
    <scope>IDENTIFICATION</scope>
</reference>